<sequence length="74" mass="8189">MAAMLSFSYKGFRIVCTAVPAPDGRWRGMAEVLKIADGILRDHRLSQMGGTIQHDERAALDTATELAKAWVDDR</sequence>
<gene>
    <name evidence="1" type="ORF">PAN31108_00055</name>
</gene>
<evidence type="ECO:0000313" key="1">
    <source>
        <dbReference type="EMBL" id="VVD59960.1"/>
    </source>
</evidence>
<dbReference type="OrthoDB" id="8943586at2"/>
<dbReference type="RefSeq" id="WP_150666919.1">
    <property type="nucleotide sequence ID" value="NZ_CABPSB010000001.1"/>
</dbReference>
<evidence type="ECO:0000313" key="2">
    <source>
        <dbReference type="Proteomes" id="UP000406256"/>
    </source>
</evidence>
<name>A0A5E4R9Q3_9BURK</name>
<protein>
    <submittedName>
        <fullName evidence="1">Uncharacterized protein</fullName>
    </submittedName>
</protein>
<dbReference type="EMBL" id="CABPSB010000001">
    <property type="protein sequence ID" value="VVD59960.1"/>
    <property type="molecule type" value="Genomic_DNA"/>
</dbReference>
<organism evidence="1 2">
    <name type="scientific">Pandoraea anhela</name>
    <dbReference type="NCBI Taxonomy" id="2508295"/>
    <lineage>
        <taxon>Bacteria</taxon>
        <taxon>Pseudomonadati</taxon>
        <taxon>Pseudomonadota</taxon>
        <taxon>Betaproteobacteria</taxon>
        <taxon>Burkholderiales</taxon>
        <taxon>Burkholderiaceae</taxon>
        <taxon>Pandoraea</taxon>
    </lineage>
</organism>
<dbReference type="Proteomes" id="UP000406256">
    <property type="component" value="Unassembled WGS sequence"/>
</dbReference>
<keyword evidence="2" id="KW-1185">Reference proteome</keyword>
<dbReference type="AlphaFoldDB" id="A0A5E4R9Q3"/>
<reference evidence="1 2" key="1">
    <citation type="submission" date="2019-08" db="EMBL/GenBank/DDBJ databases">
        <authorList>
            <person name="Peeters C."/>
        </authorList>
    </citation>
    <scope>NUCLEOTIDE SEQUENCE [LARGE SCALE GENOMIC DNA]</scope>
    <source>
        <strain evidence="1 2">LMG 31108</strain>
    </source>
</reference>
<proteinExistence type="predicted"/>
<accession>A0A5E4R9Q3</accession>